<dbReference type="EMBL" id="CTRP01000014">
    <property type="protein sequence ID" value="CQR73750.1"/>
    <property type="molecule type" value="Genomic_DNA"/>
</dbReference>
<gene>
    <name evidence="1" type="ORF">SpAn4DRAFT_0212</name>
</gene>
<dbReference type="Proteomes" id="UP000049855">
    <property type="component" value="Unassembled WGS sequence"/>
</dbReference>
<dbReference type="RefSeq" id="WP_021171013.1">
    <property type="nucleotide sequence ID" value="NZ_CTRP01000014.1"/>
</dbReference>
<dbReference type="AlphaFoldDB" id="A0A0U1L248"/>
<proteinExistence type="predicted"/>
<evidence type="ECO:0000313" key="1">
    <source>
        <dbReference type="EMBL" id="CQR73750.1"/>
    </source>
</evidence>
<protein>
    <submittedName>
        <fullName evidence="1">Uncharacterized protein</fullName>
    </submittedName>
</protein>
<name>A0A0U1L248_9FIRM</name>
<accession>A0A0U1L248</accession>
<reference evidence="2" key="1">
    <citation type="submission" date="2015-03" db="EMBL/GenBank/DDBJ databases">
        <authorList>
            <person name="Nijsse Bart"/>
        </authorList>
    </citation>
    <scope>NUCLEOTIDE SEQUENCE [LARGE SCALE GENOMIC DNA]</scope>
</reference>
<sequence>MAKKLDTIIVIQQTLNQVLLSILTQYGADNPINLKYLSEGWEEKPYWYFWFNCIKGAYRLELSHAEEKNDGWVAGFRVKYYPDPTEKCFSGLAPLERECRKSHLFNVKSSIGTCECIAHSQSSFCTSDAGLPLGVPNYYGTHLIPPDFFYIGDILVWSGHQFITIGAESYDRWLVTVVDESAKDGSNLYEAVDRDFPGWELTSFFAERLAVIWQIYNCFTLQANPVFTNEGFKFVVNGQATQLVLCQEIHKINEWWLLSADNTKENLSDIYKQINDWSVSNGK</sequence>
<organism evidence="1 2">
    <name type="scientific">Sporomusa ovata</name>
    <dbReference type="NCBI Taxonomy" id="2378"/>
    <lineage>
        <taxon>Bacteria</taxon>
        <taxon>Bacillati</taxon>
        <taxon>Bacillota</taxon>
        <taxon>Negativicutes</taxon>
        <taxon>Selenomonadales</taxon>
        <taxon>Sporomusaceae</taxon>
        <taxon>Sporomusa</taxon>
    </lineage>
</organism>
<keyword evidence="2" id="KW-1185">Reference proteome</keyword>
<evidence type="ECO:0000313" key="2">
    <source>
        <dbReference type="Proteomes" id="UP000049855"/>
    </source>
</evidence>